<dbReference type="EMBL" id="JADNYJ010000005">
    <property type="protein sequence ID" value="KAF8911007.1"/>
    <property type="molecule type" value="Genomic_DNA"/>
</dbReference>
<dbReference type="Proteomes" id="UP000724874">
    <property type="component" value="Unassembled WGS sequence"/>
</dbReference>
<dbReference type="SUPFAM" id="SSF52047">
    <property type="entry name" value="RNI-like"/>
    <property type="match status" value="1"/>
</dbReference>
<protein>
    <submittedName>
        <fullName evidence="2">Uncharacterized protein</fullName>
    </submittedName>
</protein>
<gene>
    <name evidence="2" type="ORF">CPB84DRAFT_1723203</name>
</gene>
<proteinExistence type="predicted"/>
<dbReference type="AlphaFoldDB" id="A0A9P5P006"/>
<evidence type="ECO:0000313" key="3">
    <source>
        <dbReference type="Proteomes" id="UP000724874"/>
    </source>
</evidence>
<accession>A0A9P5P006</accession>
<feature type="region of interest" description="Disordered" evidence="1">
    <location>
        <begin position="90"/>
        <end position="114"/>
    </location>
</feature>
<dbReference type="OrthoDB" id="3264363at2759"/>
<reference evidence="2" key="1">
    <citation type="submission" date="2020-11" db="EMBL/GenBank/DDBJ databases">
        <authorList>
            <consortium name="DOE Joint Genome Institute"/>
            <person name="Ahrendt S."/>
            <person name="Riley R."/>
            <person name="Andreopoulos W."/>
            <person name="LaButti K."/>
            <person name="Pangilinan J."/>
            <person name="Ruiz-duenas F.J."/>
            <person name="Barrasa J.M."/>
            <person name="Sanchez-Garcia M."/>
            <person name="Camarero S."/>
            <person name="Miyauchi S."/>
            <person name="Serrano A."/>
            <person name="Linde D."/>
            <person name="Babiker R."/>
            <person name="Drula E."/>
            <person name="Ayuso-Fernandez I."/>
            <person name="Pacheco R."/>
            <person name="Padilla G."/>
            <person name="Ferreira P."/>
            <person name="Barriuso J."/>
            <person name="Kellner H."/>
            <person name="Castanera R."/>
            <person name="Alfaro M."/>
            <person name="Ramirez L."/>
            <person name="Pisabarro A.G."/>
            <person name="Kuo A."/>
            <person name="Tritt A."/>
            <person name="Lipzen A."/>
            <person name="He G."/>
            <person name="Yan M."/>
            <person name="Ng V."/>
            <person name="Cullen D."/>
            <person name="Martin F."/>
            <person name="Rosso M.-N."/>
            <person name="Henrissat B."/>
            <person name="Hibbett D."/>
            <person name="Martinez A.T."/>
            <person name="Grigoriev I.V."/>
        </authorList>
    </citation>
    <scope>NUCLEOTIDE SEQUENCE</scope>
    <source>
        <strain evidence="2">AH 44721</strain>
    </source>
</reference>
<keyword evidence="3" id="KW-1185">Reference proteome</keyword>
<name>A0A9P5P006_GYMJU</name>
<sequence length="358" mass="40134">MSDCYDLFANDVVRYLFSCTSKMPSTQLQDSKQVNNLLHTLRGEQFRQLQNLKGSRAHLSAIRSHNAPTLPVGLTLPEYDLPNLNTITTLNPPPRASYSGPAPPKSWTHTPERDVQDTPAWRAKALSLVGSCSMDNFTDPTRVPSLALLCLQMILMSCTSKKELQEIAPFIPPHLRRDVVRYCAIHSPLPKWKLYALFNVHGHADGEIIIVGPSASLREQHFLFDASSRDTDAIGEGVDWEEEDPSSPLHSLVLVSTPLTPSTLLTFPPTLTHLALINLPVSVPLHRLPKTCPLLFVLDLSYNVWLSDAVEQATNALNRIEWSRWGHLQILGLRDCYISDDLIEKVNKGRWDDVNVVR</sequence>
<organism evidence="2 3">
    <name type="scientific">Gymnopilus junonius</name>
    <name type="common">Spectacular rustgill mushroom</name>
    <name type="synonym">Gymnopilus spectabilis subsp. junonius</name>
    <dbReference type="NCBI Taxonomy" id="109634"/>
    <lineage>
        <taxon>Eukaryota</taxon>
        <taxon>Fungi</taxon>
        <taxon>Dikarya</taxon>
        <taxon>Basidiomycota</taxon>
        <taxon>Agaricomycotina</taxon>
        <taxon>Agaricomycetes</taxon>
        <taxon>Agaricomycetidae</taxon>
        <taxon>Agaricales</taxon>
        <taxon>Agaricineae</taxon>
        <taxon>Hymenogastraceae</taxon>
        <taxon>Gymnopilus</taxon>
    </lineage>
</organism>
<evidence type="ECO:0000313" key="2">
    <source>
        <dbReference type="EMBL" id="KAF8911007.1"/>
    </source>
</evidence>
<comment type="caution">
    <text evidence="2">The sequence shown here is derived from an EMBL/GenBank/DDBJ whole genome shotgun (WGS) entry which is preliminary data.</text>
</comment>
<evidence type="ECO:0000256" key="1">
    <source>
        <dbReference type="SAM" id="MobiDB-lite"/>
    </source>
</evidence>